<keyword evidence="1" id="KW-0732">Signal</keyword>
<feature type="chain" id="PRO_5012951508" evidence="1">
    <location>
        <begin position="17"/>
        <end position="277"/>
    </location>
</feature>
<dbReference type="PANTHER" id="PTHR35841:SF1">
    <property type="entry name" value="PHOSPHONATES-BINDING PERIPLASMIC PROTEIN"/>
    <property type="match status" value="1"/>
</dbReference>
<dbReference type="RefSeq" id="WP_073320708.1">
    <property type="nucleotide sequence ID" value="NZ_FQWD01000002.1"/>
</dbReference>
<dbReference type="OrthoDB" id="5343002at2"/>
<dbReference type="Gene3D" id="3.40.190.10">
    <property type="entry name" value="Periplasmic binding protein-like II"/>
    <property type="match status" value="2"/>
</dbReference>
<dbReference type="CDD" id="cd01071">
    <property type="entry name" value="PBP2_PhnD_like"/>
    <property type="match status" value="1"/>
</dbReference>
<reference evidence="3" key="1">
    <citation type="submission" date="2016-11" db="EMBL/GenBank/DDBJ databases">
        <authorList>
            <person name="Varghese N."/>
            <person name="Submissions S."/>
        </authorList>
    </citation>
    <scope>NUCLEOTIDE SEQUENCE [LARGE SCALE GENOMIC DNA]</scope>
    <source>
        <strain evidence="3">CGMCC 1.8995</strain>
    </source>
</reference>
<protein>
    <submittedName>
        <fullName evidence="2">Phosphonate transport system substrate-binding protein</fullName>
    </submittedName>
</protein>
<proteinExistence type="predicted"/>
<accession>A0A1M5HZU8</accession>
<dbReference type="Proteomes" id="UP000184520">
    <property type="component" value="Unassembled WGS sequence"/>
</dbReference>
<gene>
    <name evidence="2" type="ORF">SAMN05216361_1702</name>
</gene>
<name>A0A1M5HZU8_9ALTE</name>
<dbReference type="Pfam" id="PF12974">
    <property type="entry name" value="Phosphonate-bd"/>
    <property type="match status" value="1"/>
</dbReference>
<keyword evidence="3" id="KW-1185">Reference proteome</keyword>
<dbReference type="EMBL" id="FQWD01000002">
    <property type="protein sequence ID" value="SHG21412.1"/>
    <property type="molecule type" value="Genomic_DNA"/>
</dbReference>
<dbReference type="PANTHER" id="PTHR35841">
    <property type="entry name" value="PHOSPHONATES-BINDING PERIPLASMIC PROTEIN"/>
    <property type="match status" value="1"/>
</dbReference>
<sequence>MKLLTILLFVSCSALAQQSQSGDAGNVEYSLGIVPQQSTQKLATMWLPLIDYLNAQTGFSITFSTAKDIPTFEDRVAEQEYDLAYINPYHYVVFSDSANYVPLARDAHKRISGIIVVREDSPYTTLQQLHGATLAFPAPAAFAASIIPRGMLAKENISINAQYVNSHDSVYLNVINGLFPAGGGIIRTLEHLPKMQNEKLRILWRSQDFTPHALAVHSRVPEAHRKKILAALIALNDSAENAHLLRGINFSGFAEAQDSDWDDVRELGILSLSRPYY</sequence>
<evidence type="ECO:0000256" key="1">
    <source>
        <dbReference type="SAM" id="SignalP"/>
    </source>
</evidence>
<evidence type="ECO:0000313" key="2">
    <source>
        <dbReference type="EMBL" id="SHG21412.1"/>
    </source>
</evidence>
<organism evidence="2 3">
    <name type="scientific">Marisediminitalea aggregata</name>
    <dbReference type="NCBI Taxonomy" id="634436"/>
    <lineage>
        <taxon>Bacteria</taxon>
        <taxon>Pseudomonadati</taxon>
        <taxon>Pseudomonadota</taxon>
        <taxon>Gammaproteobacteria</taxon>
        <taxon>Alteromonadales</taxon>
        <taxon>Alteromonadaceae</taxon>
        <taxon>Marisediminitalea</taxon>
    </lineage>
</organism>
<feature type="signal peptide" evidence="1">
    <location>
        <begin position="1"/>
        <end position="16"/>
    </location>
</feature>
<dbReference type="SUPFAM" id="SSF53850">
    <property type="entry name" value="Periplasmic binding protein-like II"/>
    <property type="match status" value="1"/>
</dbReference>
<evidence type="ECO:0000313" key="3">
    <source>
        <dbReference type="Proteomes" id="UP000184520"/>
    </source>
</evidence>
<dbReference type="STRING" id="634436.SAMN05216361_1702"/>
<dbReference type="AlphaFoldDB" id="A0A1M5HZU8"/>